<dbReference type="EMBL" id="AMQN01002388">
    <property type="status" value="NOT_ANNOTATED_CDS"/>
    <property type="molecule type" value="Genomic_DNA"/>
</dbReference>
<dbReference type="PANTHER" id="PTHR46791:SF13">
    <property type="entry name" value="CLR5 DOMAIN-CONTAINING PROTEIN"/>
    <property type="match status" value="1"/>
</dbReference>
<evidence type="ECO:0000313" key="3">
    <source>
        <dbReference type="Proteomes" id="UP000014760"/>
    </source>
</evidence>
<accession>R7TP52</accession>
<dbReference type="AlphaFoldDB" id="R7TP52"/>
<evidence type="ECO:0000313" key="2">
    <source>
        <dbReference type="EnsemblMetazoa" id="CapteP197362"/>
    </source>
</evidence>
<name>R7TP52_CAPTE</name>
<protein>
    <submittedName>
        <fullName evidence="1 2">Uncharacterized protein</fullName>
    </submittedName>
</protein>
<dbReference type="EMBL" id="KB309044">
    <property type="protein sequence ID" value="ELT95683.1"/>
    <property type="molecule type" value="Genomic_DNA"/>
</dbReference>
<dbReference type="OrthoDB" id="6747988at2759"/>
<dbReference type="HOGENOM" id="CLU_1355804_0_0_1"/>
<proteinExistence type="predicted"/>
<dbReference type="EnsemblMetazoa" id="CapteT197362">
    <property type="protein sequence ID" value="CapteP197362"/>
    <property type="gene ID" value="CapteG197362"/>
</dbReference>
<dbReference type="Proteomes" id="UP000014760">
    <property type="component" value="Unassembled WGS sequence"/>
</dbReference>
<sequence length="202" mass="23724">MAAHMLSQADLITFCFESGLKQRLVIRCLTECGIEMSERHLRRQLVNLNLRRSHVVIDEAIEFIYHELQHSGRLHGYRWMHQKLKSANISVKKEDVRIILKFLDPEAVEFSTKQWSERAMMSSYPNPFLILQDVYLHARVYKGFRDVTLFPPYAFTPFRLHEADELIDNSSNAAEEVRKMATKTLQNSADRKIIHQHEKVND</sequence>
<dbReference type="EMBL" id="AMQN01002387">
    <property type="status" value="NOT_ANNOTATED_CDS"/>
    <property type="molecule type" value="Genomic_DNA"/>
</dbReference>
<keyword evidence="3" id="KW-1185">Reference proteome</keyword>
<organism evidence="1">
    <name type="scientific">Capitella teleta</name>
    <name type="common">Polychaete worm</name>
    <dbReference type="NCBI Taxonomy" id="283909"/>
    <lineage>
        <taxon>Eukaryota</taxon>
        <taxon>Metazoa</taxon>
        <taxon>Spiralia</taxon>
        <taxon>Lophotrochozoa</taxon>
        <taxon>Annelida</taxon>
        <taxon>Polychaeta</taxon>
        <taxon>Sedentaria</taxon>
        <taxon>Scolecida</taxon>
        <taxon>Capitellidae</taxon>
        <taxon>Capitella</taxon>
    </lineage>
</organism>
<dbReference type="OMA" id="WHIEEND"/>
<evidence type="ECO:0000313" key="1">
    <source>
        <dbReference type="EMBL" id="ELT95683.1"/>
    </source>
</evidence>
<reference evidence="2" key="3">
    <citation type="submission" date="2015-06" db="UniProtKB">
        <authorList>
            <consortium name="EnsemblMetazoa"/>
        </authorList>
    </citation>
    <scope>IDENTIFICATION</scope>
</reference>
<reference evidence="1 3" key="2">
    <citation type="journal article" date="2013" name="Nature">
        <title>Insights into bilaterian evolution from three spiralian genomes.</title>
        <authorList>
            <person name="Simakov O."/>
            <person name="Marletaz F."/>
            <person name="Cho S.J."/>
            <person name="Edsinger-Gonzales E."/>
            <person name="Havlak P."/>
            <person name="Hellsten U."/>
            <person name="Kuo D.H."/>
            <person name="Larsson T."/>
            <person name="Lv J."/>
            <person name="Arendt D."/>
            <person name="Savage R."/>
            <person name="Osoegawa K."/>
            <person name="de Jong P."/>
            <person name="Grimwood J."/>
            <person name="Chapman J.A."/>
            <person name="Shapiro H."/>
            <person name="Aerts A."/>
            <person name="Otillar R.P."/>
            <person name="Terry A.Y."/>
            <person name="Boore J.L."/>
            <person name="Grigoriev I.V."/>
            <person name="Lindberg D.R."/>
            <person name="Seaver E.C."/>
            <person name="Weisblat D.A."/>
            <person name="Putnam N.H."/>
            <person name="Rokhsar D.S."/>
        </authorList>
    </citation>
    <scope>NUCLEOTIDE SEQUENCE</scope>
    <source>
        <strain evidence="1 3">I ESC-2004</strain>
    </source>
</reference>
<dbReference type="PANTHER" id="PTHR46791">
    <property type="entry name" value="EXPRESSED PROTEIN"/>
    <property type="match status" value="1"/>
</dbReference>
<reference evidence="3" key="1">
    <citation type="submission" date="2012-12" db="EMBL/GenBank/DDBJ databases">
        <authorList>
            <person name="Hellsten U."/>
            <person name="Grimwood J."/>
            <person name="Chapman J.A."/>
            <person name="Shapiro H."/>
            <person name="Aerts A."/>
            <person name="Otillar R.P."/>
            <person name="Terry A.Y."/>
            <person name="Boore J.L."/>
            <person name="Simakov O."/>
            <person name="Marletaz F."/>
            <person name="Cho S.-J."/>
            <person name="Edsinger-Gonzales E."/>
            <person name="Havlak P."/>
            <person name="Kuo D.-H."/>
            <person name="Larsson T."/>
            <person name="Lv J."/>
            <person name="Arendt D."/>
            <person name="Savage R."/>
            <person name="Osoegawa K."/>
            <person name="de Jong P."/>
            <person name="Lindberg D.R."/>
            <person name="Seaver E.C."/>
            <person name="Weisblat D.A."/>
            <person name="Putnam N.H."/>
            <person name="Grigoriev I.V."/>
            <person name="Rokhsar D.S."/>
        </authorList>
    </citation>
    <scope>NUCLEOTIDE SEQUENCE</scope>
    <source>
        <strain evidence="3">I ESC-2004</strain>
    </source>
</reference>
<gene>
    <name evidence="1" type="ORF">CAPTEDRAFT_197362</name>
</gene>